<evidence type="ECO:0000256" key="5">
    <source>
        <dbReference type="SAM" id="Phobius"/>
    </source>
</evidence>
<feature type="transmembrane region" description="Helical" evidence="5">
    <location>
        <begin position="79"/>
        <end position="96"/>
    </location>
</feature>
<evidence type="ECO:0000256" key="1">
    <source>
        <dbReference type="ARBA" id="ARBA00004141"/>
    </source>
</evidence>
<evidence type="ECO:0000256" key="3">
    <source>
        <dbReference type="ARBA" id="ARBA00022989"/>
    </source>
</evidence>
<protein>
    <submittedName>
        <fullName evidence="7">NnrU family protein</fullName>
    </submittedName>
</protein>
<evidence type="ECO:0000259" key="6">
    <source>
        <dbReference type="Pfam" id="PF07298"/>
    </source>
</evidence>
<feature type="transmembrane region" description="Helical" evidence="5">
    <location>
        <begin position="166"/>
        <end position="188"/>
    </location>
</feature>
<reference evidence="7 8" key="1">
    <citation type="submission" date="2017-07" db="EMBL/GenBank/DDBJ databases">
        <title>Draft Genome Sequences of Select Purple Nonsulfur Bacteria.</title>
        <authorList>
            <person name="Lasarre B."/>
            <person name="Mckinlay J.B."/>
        </authorList>
    </citation>
    <scope>NUCLEOTIDE SEQUENCE [LARGE SCALE GENOMIC DNA]</scope>
    <source>
        <strain evidence="7 8">DSM 11907</strain>
    </source>
</reference>
<feature type="transmembrane region" description="Helical" evidence="5">
    <location>
        <begin position="37"/>
        <end position="58"/>
    </location>
</feature>
<evidence type="ECO:0000256" key="4">
    <source>
        <dbReference type="ARBA" id="ARBA00023136"/>
    </source>
</evidence>
<keyword evidence="4 5" id="KW-0472">Membrane</keyword>
<dbReference type="EMBL" id="NPEU01000323">
    <property type="protein sequence ID" value="RAI34140.1"/>
    <property type="molecule type" value="Genomic_DNA"/>
</dbReference>
<keyword evidence="8" id="KW-1185">Reference proteome</keyword>
<evidence type="ECO:0000313" key="7">
    <source>
        <dbReference type="EMBL" id="RAI34140.1"/>
    </source>
</evidence>
<dbReference type="GO" id="GO:0016020">
    <property type="term" value="C:membrane"/>
    <property type="evidence" value="ECO:0007669"/>
    <property type="project" value="UniProtKB-SubCell"/>
</dbReference>
<comment type="subcellular location">
    <subcellularLocation>
        <location evidence="1">Membrane</location>
        <topology evidence="1">Multi-pass membrane protein</topology>
    </subcellularLocation>
</comment>
<feature type="domain" description="NnrU" evidence="6">
    <location>
        <begin position="5"/>
        <end position="189"/>
    </location>
</feature>
<evidence type="ECO:0000256" key="2">
    <source>
        <dbReference type="ARBA" id="ARBA00022692"/>
    </source>
</evidence>
<comment type="caution">
    <text evidence="7">The sequence shown here is derived from an EMBL/GenBank/DDBJ whole genome shotgun (WGS) entry which is preliminary data.</text>
</comment>
<accession>A0A327K635</accession>
<proteinExistence type="predicted"/>
<dbReference type="InterPro" id="IPR009915">
    <property type="entry name" value="NnrU_dom"/>
</dbReference>
<keyword evidence="3 5" id="KW-1133">Transmembrane helix</keyword>
<keyword evidence="2 5" id="KW-0812">Transmembrane</keyword>
<dbReference type="Pfam" id="PF07298">
    <property type="entry name" value="NnrU"/>
    <property type="match status" value="1"/>
</dbReference>
<organism evidence="7 8">
    <name type="scientific">Rhodoplanes elegans</name>
    <dbReference type="NCBI Taxonomy" id="29408"/>
    <lineage>
        <taxon>Bacteria</taxon>
        <taxon>Pseudomonadati</taxon>
        <taxon>Pseudomonadota</taxon>
        <taxon>Alphaproteobacteria</taxon>
        <taxon>Hyphomicrobiales</taxon>
        <taxon>Nitrobacteraceae</taxon>
        <taxon>Rhodoplanes</taxon>
    </lineage>
</organism>
<name>A0A327K635_9BRAD</name>
<feature type="transmembrane region" description="Helical" evidence="5">
    <location>
        <begin position="116"/>
        <end position="141"/>
    </location>
</feature>
<dbReference type="OrthoDB" id="5293641at2"/>
<sequence length="200" mass="21569">MGLAVLVLGLVLFIGAHVVVSRRDRRAALVARLGEIPYKGLISIVSLAGIVLIGWGFAEYRAEGEWIELYDPPTWTRHLSALLMWPAVIMVTAAYIPGNIKRVLKHPMLSGVKLWAVAHLIANGDLGSILIFGSLLAWAVYDRISLKHRSDPGAPPIPVGGRRNDILAVVVGTILYLALAFVFHPLVIGRAVFGSPALGT</sequence>
<dbReference type="RefSeq" id="WP_111359136.1">
    <property type="nucleotide sequence ID" value="NZ_NHSK01000221.1"/>
</dbReference>
<dbReference type="AlphaFoldDB" id="A0A327K635"/>
<evidence type="ECO:0000313" key="8">
    <source>
        <dbReference type="Proteomes" id="UP000248863"/>
    </source>
</evidence>
<dbReference type="Proteomes" id="UP000248863">
    <property type="component" value="Unassembled WGS sequence"/>
</dbReference>
<gene>
    <name evidence="7" type="ORF">CH338_21400</name>
</gene>